<comment type="subunit">
    <text evidence="2">Interacts transiently with the RNA polymerase catalytic core formed by RpoA, RpoB, RpoC and RpoZ (2 alpha, 1 beta, 1 beta' and 1 omega subunit) to form the RNA polymerase holoenzyme that can initiate transcription.</text>
</comment>
<dbReference type="RefSeq" id="WP_183653424.1">
    <property type="nucleotide sequence ID" value="NZ_JACHWU010000002.1"/>
</dbReference>
<comment type="caution">
    <text evidence="8">The sequence shown here is derived from an EMBL/GenBank/DDBJ whole genome shotgun (WGS) entry which is preliminary data.</text>
</comment>
<dbReference type="InterPro" id="IPR007627">
    <property type="entry name" value="RNA_pol_sigma70_r2"/>
</dbReference>
<dbReference type="Gene3D" id="1.10.1740.10">
    <property type="match status" value="1"/>
</dbReference>
<dbReference type="InterPro" id="IPR052704">
    <property type="entry name" value="ECF_Sigma-70_Domain"/>
</dbReference>
<keyword evidence="4" id="KW-0731">Sigma factor</keyword>
<keyword evidence="9" id="KW-1185">Reference proteome</keyword>
<evidence type="ECO:0000313" key="9">
    <source>
        <dbReference type="Proteomes" id="UP000550714"/>
    </source>
</evidence>
<dbReference type="SUPFAM" id="SSF88946">
    <property type="entry name" value="Sigma2 domain of RNA polymerase sigma factors"/>
    <property type="match status" value="1"/>
</dbReference>
<dbReference type="Gene3D" id="3.10.450.50">
    <property type="match status" value="1"/>
</dbReference>
<evidence type="ECO:0000256" key="2">
    <source>
        <dbReference type="ARBA" id="ARBA00011344"/>
    </source>
</evidence>
<dbReference type="InterPro" id="IPR032710">
    <property type="entry name" value="NTF2-like_dom_sf"/>
</dbReference>
<reference evidence="8 9" key="1">
    <citation type="submission" date="2020-08" db="EMBL/GenBank/DDBJ databases">
        <title>Genomic Encyclopedia of Type Strains, Phase III (KMG-III): the genomes of soil and plant-associated and newly described type strains.</title>
        <authorList>
            <person name="Whitman W."/>
        </authorList>
    </citation>
    <scope>NUCLEOTIDE SEQUENCE [LARGE SCALE GENOMIC DNA]</scope>
    <source>
        <strain evidence="8 9">CECT 8577</strain>
    </source>
</reference>
<evidence type="ECO:0000313" key="8">
    <source>
        <dbReference type="EMBL" id="MBB3051473.1"/>
    </source>
</evidence>
<comment type="similarity">
    <text evidence="1">Belongs to the sigma-70 factor family. ECF subfamily.</text>
</comment>
<dbReference type="PANTHER" id="PTHR30173">
    <property type="entry name" value="SIGMA 19 FACTOR"/>
    <property type="match status" value="1"/>
</dbReference>
<dbReference type="GO" id="GO:0003677">
    <property type="term" value="F:DNA binding"/>
    <property type="evidence" value="ECO:0007669"/>
    <property type="project" value="InterPro"/>
</dbReference>
<dbReference type="AlphaFoldDB" id="A0A839S2D1"/>
<accession>A0A839S2D1</accession>
<evidence type="ECO:0000256" key="5">
    <source>
        <dbReference type="ARBA" id="ARBA00023163"/>
    </source>
</evidence>
<evidence type="ECO:0000259" key="7">
    <source>
        <dbReference type="Pfam" id="PF08281"/>
    </source>
</evidence>
<feature type="domain" description="RNA polymerase sigma-70 region 2" evidence="6">
    <location>
        <begin position="19"/>
        <end position="80"/>
    </location>
</feature>
<protein>
    <submittedName>
        <fullName evidence="8">RNA polymerase sigma-70 factor (ECF subfamily)</fullName>
    </submittedName>
</protein>
<dbReference type="SUPFAM" id="SSF88659">
    <property type="entry name" value="Sigma3 and sigma4 domains of RNA polymerase sigma factors"/>
    <property type="match status" value="1"/>
</dbReference>
<gene>
    <name evidence="8" type="ORF">FHS23_002496</name>
</gene>
<sequence length="311" mass="33277">MSDTPAEAPDEAARFTEARTHLIGVGYRLTGSLADAEDAVQDAWLRLTSLDEERRAEIRDLTAWLTTVVARLCLDRLRSAVSRRERYVGPWLPEPVVTATDGRPDPLDAVVADDGARMAAMVVLDTLPPEQRVAFVLHDAFGVPFAEIAGILGCGSDAARQYASRGRRAAREADAPARAGDEQRRVVEELLAAMATGDVGAVARVLHPDVVLIGDSDGKARTARRVMSGADRIARFFAGLLTVYRPGAFAAARPVLVNGDLGMHLPPSPGGDGYRDLDAHVQTVAVSGGRVVAIYDQANPDKLTRLPFPPA</sequence>
<keyword evidence="3" id="KW-0805">Transcription regulation</keyword>
<dbReference type="Pfam" id="PF08281">
    <property type="entry name" value="Sigma70_r4_2"/>
    <property type="match status" value="1"/>
</dbReference>
<evidence type="ECO:0000256" key="1">
    <source>
        <dbReference type="ARBA" id="ARBA00010641"/>
    </source>
</evidence>
<dbReference type="Proteomes" id="UP000550714">
    <property type="component" value="Unassembled WGS sequence"/>
</dbReference>
<evidence type="ECO:0000259" key="6">
    <source>
        <dbReference type="Pfam" id="PF04542"/>
    </source>
</evidence>
<dbReference type="PANTHER" id="PTHR30173:SF36">
    <property type="entry name" value="ECF RNA POLYMERASE SIGMA FACTOR SIGJ"/>
    <property type="match status" value="1"/>
</dbReference>
<proteinExistence type="inferred from homology"/>
<dbReference type="InterPro" id="IPR014284">
    <property type="entry name" value="RNA_pol_sigma-70_dom"/>
</dbReference>
<dbReference type="NCBIfam" id="NF007214">
    <property type="entry name" value="PRK09636.1"/>
    <property type="match status" value="1"/>
</dbReference>
<evidence type="ECO:0000256" key="4">
    <source>
        <dbReference type="ARBA" id="ARBA00023082"/>
    </source>
</evidence>
<keyword evidence="5" id="KW-0804">Transcription</keyword>
<dbReference type="GO" id="GO:0016987">
    <property type="term" value="F:sigma factor activity"/>
    <property type="evidence" value="ECO:0007669"/>
    <property type="project" value="UniProtKB-KW"/>
</dbReference>
<dbReference type="InterPro" id="IPR013324">
    <property type="entry name" value="RNA_pol_sigma_r3/r4-like"/>
</dbReference>
<dbReference type="SUPFAM" id="SSF54427">
    <property type="entry name" value="NTF2-like"/>
    <property type="match status" value="1"/>
</dbReference>
<dbReference type="Gene3D" id="1.10.10.10">
    <property type="entry name" value="Winged helix-like DNA-binding domain superfamily/Winged helix DNA-binding domain"/>
    <property type="match status" value="1"/>
</dbReference>
<evidence type="ECO:0000256" key="3">
    <source>
        <dbReference type="ARBA" id="ARBA00023015"/>
    </source>
</evidence>
<dbReference type="NCBIfam" id="TIGR02937">
    <property type="entry name" value="sigma70-ECF"/>
    <property type="match status" value="1"/>
</dbReference>
<name>A0A839S2D1_9PSEU</name>
<dbReference type="InterPro" id="IPR013325">
    <property type="entry name" value="RNA_pol_sigma_r2"/>
</dbReference>
<dbReference type="InterPro" id="IPR036388">
    <property type="entry name" value="WH-like_DNA-bd_sf"/>
</dbReference>
<dbReference type="EMBL" id="JACHWU010000002">
    <property type="protein sequence ID" value="MBB3051473.1"/>
    <property type="molecule type" value="Genomic_DNA"/>
</dbReference>
<dbReference type="GO" id="GO:0006352">
    <property type="term" value="P:DNA-templated transcription initiation"/>
    <property type="evidence" value="ECO:0007669"/>
    <property type="project" value="InterPro"/>
</dbReference>
<feature type="domain" description="RNA polymerase sigma factor 70 region 4 type 2" evidence="7">
    <location>
        <begin position="120"/>
        <end position="168"/>
    </location>
</feature>
<dbReference type="Pfam" id="PF04542">
    <property type="entry name" value="Sigma70_r2"/>
    <property type="match status" value="1"/>
</dbReference>
<organism evidence="8 9">
    <name type="scientific">Prauserella isguenensis</name>
    <dbReference type="NCBI Taxonomy" id="1470180"/>
    <lineage>
        <taxon>Bacteria</taxon>
        <taxon>Bacillati</taxon>
        <taxon>Actinomycetota</taxon>
        <taxon>Actinomycetes</taxon>
        <taxon>Pseudonocardiales</taxon>
        <taxon>Pseudonocardiaceae</taxon>
        <taxon>Prauserella</taxon>
    </lineage>
</organism>
<dbReference type="InterPro" id="IPR013249">
    <property type="entry name" value="RNA_pol_sigma70_r4_t2"/>
</dbReference>